<evidence type="ECO:0000313" key="7">
    <source>
        <dbReference type="EMBL" id="NBH60260.1"/>
    </source>
</evidence>
<accession>A0A845QF72</accession>
<dbReference type="PANTHER" id="PTHR37316">
    <property type="entry name" value="TEICHOIC ACID GLYCEROL-PHOSPHATE PRIMASE"/>
    <property type="match status" value="1"/>
</dbReference>
<dbReference type="Pfam" id="PF04464">
    <property type="entry name" value="Glyphos_transf"/>
    <property type="match status" value="1"/>
</dbReference>
<organism evidence="7 8">
    <name type="scientific">Anaerotruncus colihominis</name>
    <dbReference type="NCBI Taxonomy" id="169435"/>
    <lineage>
        <taxon>Bacteria</taxon>
        <taxon>Bacillati</taxon>
        <taxon>Bacillota</taxon>
        <taxon>Clostridia</taxon>
        <taxon>Eubacteriales</taxon>
        <taxon>Oscillospiraceae</taxon>
        <taxon>Anaerotruncus</taxon>
    </lineage>
</organism>
<evidence type="ECO:0000256" key="3">
    <source>
        <dbReference type="ARBA" id="ARBA00022475"/>
    </source>
</evidence>
<evidence type="ECO:0000256" key="5">
    <source>
        <dbReference type="ARBA" id="ARBA00022944"/>
    </source>
</evidence>
<keyword evidence="8" id="KW-1185">Reference proteome</keyword>
<dbReference type="EMBL" id="QXWK01000001">
    <property type="protein sequence ID" value="NBH60260.1"/>
    <property type="molecule type" value="Genomic_DNA"/>
</dbReference>
<keyword evidence="6" id="KW-0472">Membrane</keyword>
<dbReference type="AlphaFoldDB" id="A0A845QF72"/>
<dbReference type="GO" id="GO:0019350">
    <property type="term" value="P:teichoic acid biosynthetic process"/>
    <property type="evidence" value="ECO:0007669"/>
    <property type="project" value="UniProtKB-KW"/>
</dbReference>
<evidence type="ECO:0000256" key="4">
    <source>
        <dbReference type="ARBA" id="ARBA00022679"/>
    </source>
</evidence>
<comment type="similarity">
    <text evidence="2">Belongs to the CDP-glycerol glycerophosphotransferase family.</text>
</comment>
<keyword evidence="5" id="KW-0777">Teichoic acid biosynthesis</keyword>
<evidence type="ECO:0000256" key="1">
    <source>
        <dbReference type="ARBA" id="ARBA00004202"/>
    </source>
</evidence>
<evidence type="ECO:0000313" key="8">
    <source>
        <dbReference type="Proteomes" id="UP000446866"/>
    </source>
</evidence>
<dbReference type="Gene3D" id="3.40.50.12580">
    <property type="match status" value="1"/>
</dbReference>
<keyword evidence="3" id="KW-1003">Cell membrane</keyword>
<proteinExistence type="inferred from homology"/>
<dbReference type="InterPro" id="IPR043148">
    <property type="entry name" value="TagF_C"/>
</dbReference>
<dbReference type="SUPFAM" id="SSF53756">
    <property type="entry name" value="UDP-Glycosyltransferase/glycogen phosphorylase"/>
    <property type="match status" value="1"/>
</dbReference>
<sequence length="386" mass="44550">MLQQIKIIRESREKLMSEFLIYGATAVLRFINLFFRPFRLKNKVAIISRQSDESTLDIKLLTDCLRQQNIETVVLTKTLKKSAAGAVSYGLELMKQMYHLASAKVVILDGYCILVSVLPKKRGQKVVQMWHALGAIKKFGWQNVESPDGHSKAVAEAMRMHRNYDYILAPGKITGKYFAEAFRTSEINLVYYGLPRIDFIRRKDTVARERLEVDYPAVREKQSVLYVPTFRKNSELELEKLISQFDFNTFNLVLKKHFLDQGDYSWAEERGVIVDQKYSSMEWLRICDKVITDYSAIAFEAAILDRDLYIYQPDLEKYDKNVGLNVDLSQEAIGEYVCISEKQLADKLRNPYNGGAVAEFREKYIEVGLDDCTEKLCGFIETLLTE</sequence>
<dbReference type="InterPro" id="IPR043149">
    <property type="entry name" value="TagF_N"/>
</dbReference>
<name>A0A845QF72_9FIRM</name>
<dbReference type="GO" id="GO:0047355">
    <property type="term" value="F:CDP-glycerol glycerophosphotransferase activity"/>
    <property type="evidence" value="ECO:0007669"/>
    <property type="project" value="InterPro"/>
</dbReference>
<comment type="caution">
    <text evidence="7">The sequence shown here is derived from an EMBL/GenBank/DDBJ whole genome shotgun (WGS) entry which is preliminary data.</text>
</comment>
<protein>
    <recommendedName>
        <fullName evidence="9">CDP-glycerol--glycerophosphate glycerophosphotransferase</fullName>
    </recommendedName>
</protein>
<dbReference type="Proteomes" id="UP000446866">
    <property type="component" value="Unassembled WGS sequence"/>
</dbReference>
<dbReference type="Gene3D" id="3.40.50.11820">
    <property type="match status" value="1"/>
</dbReference>
<gene>
    <name evidence="7" type="ORF">D0435_01050</name>
</gene>
<dbReference type="InterPro" id="IPR007554">
    <property type="entry name" value="Glycerophosphate_synth"/>
</dbReference>
<comment type="subcellular location">
    <subcellularLocation>
        <location evidence="1">Cell membrane</location>
        <topology evidence="1">Peripheral membrane protein</topology>
    </subcellularLocation>
</comment>
<evidence type="ECO:0008006" key="9">
    <source>
        <dbReference type="Google" id="ProtNLM"/>
    </source>
</evidence>
<dbReference type="GO" id="GO:0005886">
    <property type="term" value="C:plasma membrane"/>
    <property type="evidence" value="ECO:0007669"/>
    <property type="project" value="UniProtKB-SubCell"/>
</dbReference>
<keyword evidence="4" id="KW-0808">Transferase</keyword>
<evidence type="ECO:0000256" key="6">
    <source>
        <dbReference type="ARBA" id="ARBA00023136"/>
    </source>
</evidence>
<dbReference type="PANTHER" id="PTHR37316:SF1">
    <property type="entry name" value="TEICHOIC ACID GLYCEROL-PHOSPHATE PRIMASE"/>
    <property type="match status" value="1"/>
</dbReference>
<reference evidence="7 8" key="1">
    <citation type="submission" date="2018-08" db="EMBL/GenBank/DDBJ databases">
        <title>Murine metabolic-syndrome-specific gut microbial biobank.</title>
        <authorList>
            <person name="Liu C."/>
        </authorList>
    </citation>
    <scope>NUCLEOTIDE SEQUENCE [LARGE SCALE GENOMIC DNA]</scope>
    <source>
        <strain evidence="7 8">28</strain>
    </source>
</reference>
<dbReference type="InterPro" id="IPR051612">
    <property type="entry name" value="Teichoic_Acid_Biosynth"/>
</dbReference>
<evidence type="ECO:0000256" key="2">
    <source>
        <dbReference type="ARBA" id="ARBA00010488"/>
    </source>
</evidence>